<feature type="binding site" evidence="12">
    <location>
        <position position="366"/>
    </location>
    <ligand>
        <name>Mg(2+)</name>
        <dbReference type="ChEBI" id="CHEBI:18420"/>
        <note>shared with alpha subunit</note>
    </ligand>
</feature>
<dbReference type="PANTHER" id="PTHR10947">
    <property type="entry name" value="PHENYLALANYL-TRNA SYNTHETASE BETA CHAIN AND LEUCINE-RICH REPEAT-CONTAINING PROTEIN 47"/>
    <property type="match status" value="1"/>
</dbReference>
<dbReference type="Pfam" id="PF17759">
    <property type="entry name" value="tRNA_synthFbeta"/>
    <property type="match status" value="1"/>
</dbReference>
<proteinExistence type="inferred from homology"/>
<dbReference type="SUPFAM" id="SSF55681">
    <property type="entry name" value="Class II aaRS and biotin synthetases"/>
    <property type="match status" value="1"/>
</dbReference>
<comment type="caution">
    <text evidence="15">The sequence shown here is derived from an EMBL/GenBank/DDBJ whole genome shotgun (WGS) entry which is preliminary data.</text>
</comment>
<dbReference type="GO" id="GO:0000287">
    <property type="term" value="F:magnesium ion binding"/>
    <property type="evidence" value="ECO:0007669"/>
    <property type="project" value="UniProtKB-UniRule"/>
</dbReference>
<evidence type="ECO:0000256" key="4">
    <source>
        <dbReference type="ARBA" id="ARBA00022598"/>
    </source>
</evidence>
<dbReference type="PROSITE" id="PS51483">
    <property type="entry name" value="B5"/>
    <property type="match status" value="1"/>
</dbReference>
<evidence type="ECO:0000256" key="5">
    <source>
        <dbReference type="ARBA" id="ARBA00022723"/>
    </source>
</evidence>
<dbReference type="InterPro" id="IPR045060">
    <property type="entry name" value="Phe-tRNA-ligase_IIc_bsu"/>
</dbReference>
<dbReference type="GO" id="GO:0005524">
    <property type="term" value="F:ATP binding"/>
    <property type="evidence" value="ECO:0007669"/>
    <property type="project" value="UniProtKB-UniRule"/>
</dbReference>
<dbReference type="Gene3D" id="3.30.70.380">
    <property type="entry name" value="Ferrodoxin-fold anticodon-binding domain"/>
    <property type="match status" value="1"/>
</dbReference>
<dbReference type="CDD" id="cd00769">
    <property type="entry name" value="PheRS_beta_core"/>
    <property type="match status" value="1"/>
</dbReference>
<keyword evidence="4 12" id="KW-0436">Ligase</keyword>
<dbReference type="Pfam" id="PF03147">
    <property type="entry name" value="FDX-ACB"/>
    <property type="match status" value="1"/>
</dbReference>
<dbReference type="FunFam" id="3.30.56.10:FF:000001">
    <property type="entry name" value="Phenylalanine--tRNA ligase beta subunit"/>
    <property type="match status" value="1"/>
</dbReference>
<evidence type="ECO:0000256" key="12">
    <source>
        <dbReference type="HAMAP-Rule" id="MF_00283"/>
    </source>
</evidence>
<dbReference type="PROSITE" id="PS51447">
    <property type="entry name" value="FDX_ACB"/>
    <property type="match status" value="1"/>
</dbReference>
<comment type="catalytic activity">
    <reaction evidence="11 12">
        <text>tRNA(Phe) + L-phenylalanine + ATP = L-phenylalanyl-tRNA(Phe) + AMP + diphosphate + H(+)</text>
        <dbReference type="Rhea" id="RHEA:19413"/>
        <dbReference type="Rhea" id="RHEA-COMP:9668"/>
        <dbReference type="Rhea" id="RHEA-COMP:9699"/>
        <dbReference type="ChEBI" id="CHEBI:15378"/>
        <dbReference type="ChEBI" id="CHEBI:30616"/>
        <dbReference type="ChEBI" id="CHEBI:33019"/>
        <dbReference type="ChEBI" id="CHEBI:58095"/>
        <dbReference type="ChEBI" id="CHEBI:78442"/>
        <dbReference type="ChEBI" id="CHEBI:78531"/>
        <dbReference type="ChEBI" id="CHEBI:456215"/>
        <dbReference type="EC" id="6.1.1.20"/>
    </reaction>
</comment>
<dbReference type="InterPro" id="IPR005146">
    <property type="entry name" value="B3/B4_tRNA-bd"/>
</dbReference>
<dbReference type="SUPFAM" id="SSF56037">
    <property type="entry name" value="PheT/TilS domain"/>
    <property type="match status" value="1"/>
</dbReference>
<comment type="similarity">
    <text evidence="1 12">Belongs to the phenylalanyl-tRNA synthetase beta subunit family. Type 1 subfamily.</text>
</comment>
<dbReference type="Gene3D" id="3.50.40.10">
    <property type="entry name" value="Phenylalanyl-trna Synthetase, Chain B, domain 3"/>
    <property type="match status" value="1"/>
</dbReference>
<dbReference type="InterPro" id="IPR005121">
    <property type="entry name" value="Fdx_antiC-bd"/>
</dbReference>
<evidence type="ECO:0000313" key="15">
    <source>
        <dbReference type="EMBL" id="PIQ89174.1"/>
    </source>
</evidence>
<dbReference type="InterPro" id="IPR009061">
    <property type="entry name" value="DNA-bd_dom_put_sf"/>
</dbReference>
<sequence>MKATYNWLKDYVDIKMPPVRLAEALTMAGLEVTHLEKAGNDWVFDIEITSNRPDWLSIIGLAREVAAITKSKIKNRKSAIQATAGNFKKTKCPQKIEIQNKKDCPLYTATIIKGVKVSPSPGWMRDRLCAIGLRPVNNIVDITNYMLYETGQPLHAFDLGKLLMPESGIVVRKAKQGEEIITIDGIKRTLNENILVIANNNRPIAVAGIIGGKESEVDGATVDILLEAAEFDPVIVRKGARLLGVSSDSSYRFERGIDYSDVLAVSQRAAGLILKLAGGRIENIACQPVKLPARQRKKIILSRQEVQKKLGVKISAGELRRILSSLSFKLKTHPVKLRHGAGSSQSTTVIVPSFRKDVAICEDLLEEIGRIYGYAKIPATLPHVLTRVINPKELAHLKEHNPGKDLINTIREALIVSGYYEVINYSLIPKDAFIKNQTKGSISAIEVENALSREQEVLRTDLFYGLLNNTAHNLNRRNKDVKIFELGKIFQSAGNQCREELALGLACCGNPGLDWQRPQTRLLTLFDLKGELEHILSKLGIENATFSSGSFPLFTEGASFSVKIGSENIGVIGEVKPEILGTYSIRENGIFMAQLGVNILDSNSGLEKSFKQYSVYPSVARDISLLLKDQIQYRDILAIINSSGSGIISGVKLLEQYTGRQIPEGFKNLLISLEYNLSERTLTDNEVDGVHSLILKKLTEDLGATIR</sequence>
<dbReference type="Pfam" id="PF03483">
    <property type="entry name" value="B3_4"/>
    <property type="match status" value="1"/>
</dbReference>
<evidence type="ECO:0000259" key="14">
    <source>
        <dbReference type="PROSITE" id="PS51483"/>
    </source>
</evidence>
<evidence type="ECO:0000313" key="16">
    <source>
        <dbReference type="Proteomes" id="UP000229641"/>
    </source>
</evidence>
<dbReference type="InterPro" id="IPR036690">
    <property type="entry name" value="Fdx_antiC-bd_sf"/>
</dbReference>
<evidence type="ECO:0000256" key="9">
    <source>
        <dbReference type="ARBA" id="ARBA00022917"/>
    </source>
</evidence>
<dbReference type="PANTHER" id="PTHR10947:SF0">
    <property type="entry name" value="PHENYLALANINE--TRNA LIGASE BETA SUBUNIT"/>
    <property type="match status" value="1"/>
</dbReference>
<dbReference type="InterPro" id="IPR045864">
    <property type="entry name" value="aa-tRNA-synth_II/BPL/LPL"/>
</dbReference>
<evidence type="ECO:0000256" key="2">
    <source>
        <dbReference type="ARBA" id="ARBA00011209"/>
    </source>
</evidence>
<evidence type="ECO:0000256" key="11">
    <source>
        <dbReference type="ARBA" id="ARBA00049255"/>
    </source>
</evidence>
<dbReference type="NCBIfam" id="TIGR00472">
    <property type="entry name" value="pheT_bact"/>
    <property type="match status" value="1"/>
</dbReference>
<dbReference type="AlphaFoldDB" id="A0A2H0LZT4"/>
<dbReference type="Gene3D" id="3.30.56.10">
    <property type="match status" value="2"/>
</dbReference>
<dbReference type="Pfam" id="PF03484">
    <property type="entry name" value="B5"/>
    <property type="match status" value="1"/>
</dbReference>
<dbReference type="GO" id="GO:0009328">
    <property type="term" value="C:phenylalanine-tRNA ligase complex"/>
    <property type="evidence" value="ECO:0007669"/>
    <property type="project" value="TreeGrafter"/>
</dbReference>
<keyword evidence="6 12" id="KW-0547">Nucleotide-binding</keyword>
<dbReference type="FunFam" id="3.50.40.10:FF:000001">
    <property type="entry name" value="Phenylalanine--tRNA ligase beta subunit"/>
    <property type="match status" value="1"/>
</dbReference>
<feature type="binding site" evidence="12">
    <location>
        <position position="363"/>
    </location>
    <ligand>
        <name>Mg(2+)</name>
        <dbReference type="ChEBI" id="CHEBI:18420"/>
        <note>shared with alpha subunit</note>
    </ligand>
</feature>
<dbReference type="InterPro" id="IPR020825">
    <property type="entry name" value="Phe-tRNA_synthase-like_B3/B4"/>
</dbReference>
<dbReference type="InterPro" id="IPR041616">
    <property type="entry name" value="PheRS_beta_core"/>
</dbReference>
<dbReference type="InterPro" id="IPR004532">
    <property type="entry name" value="Phe-tRNA-ligase_IIc_bsu_bact"/>
</dbReference>
<dbReference type="GO" id="GO:0006432">
    <property type="term" value="P:phenylalanyl-tRNA aminoacylation"/>
    <property type="evidence" value="ECO:0007669"/>
    <property type="project" value="UniProtKB-UniRule"/>
</dbReference>
<keyword evidence="10 12" id="KW-0030">Aminoacyl-tRNA synthetase</keyword>
<reference evidence="15 16" key="1">
    <citation type="submission" date="2017-09" db="EMBL/GenBank/DDBJ databases">
        <title>Depth-based differentiation of microbial function through sediment-hosted aquifers and enrichment of novel symbionts in the deep terrestrial subsurface.</title>
        <authorList>
            <person name="Probst A.J."/>
            <person name="Ladd B."/>
            <person name="Jarett J.K."/>
            <person name="Geller-Mcgrath D.E."/>
            <person name="Sieber C.M."/>
            <person name="Emerson J.B."/>
            <person name="Anantharaman K."/>
            <person name="Thomas B.C."/>
            <person name="Malmstrom R."/>
            <person name="Stieglmeier M."/>
            <person name="Klingl A."/>
            <person name="Woyke T."/>
            <person name="Ryan C.M."/>
            <person name="Banfield J.F."/>
        </authorList>
    </citation>
    <scope>NUCLEOTIDE SEQUENCE [LARGE SCALE GENOMIC DNA]</scope>
    <source>
        <strain evidence="15">CG11_big_fil_rev_8_21_14_0_20_42_13</strain>
    </source>
</reference>
<gene>
    <name evidence="12 15" type="primary">pheT</name>
    <name evidence="15" type="ORF">COV72_04310</name>
</gene>
<evidence type="ECO:0000256" key="7">
    <source>
        <dbReference type="ARBA" id="ARBA00022840"/>
    </source>
</evidence>
<comment type="subcellular location">
    <subcellularLocation>
        <location evidence="12">Cytoplasm</location>
    </subcellularLocation>
</comment>
<dbReference type="SMART" id="SM00873">
    <property type="entry name" value="B3_4"/>
    <property type="match status" value="1"/>
</dbReference>
<keyword evidence="9 12" id="KW-0648">Protein biosynthesis</keyword>
<keyword evidence="7 12" id="KW-0067">ATP-binding</keyword>
<evidence type="ECO:0000256" key="8">
    <source>
        <dbReference type="ARBA" id="ARBA00022842"/>
    </source>
</evidence>
<feature type="binding site" evidence="12">
    <location>
        <position position="357"/>
    </location>
    <ligand>
        <name>Mg(2+)</name>
        <dbReference type="ChEBI" id="CHEBI:18420"/>
        <note>shared with alpha subunit</note>
    </ligand>
</feature>
<evidence type="ECO:0000256" key="6">
    <source>
        <dbReference type="ARBA" id="ARBA00022741"/>
    </source>
</evidence>
<dbReference type="InterPro" id="IPR005147">
    <property type="entry name" value="tRNA_synthase_B5-dom"/>
</dbReference>
<dbReference type="EC" id="6.1.1.20" evidence="12"/>
<evidence type="ECO:0000256" key="10">
    <source>
        <dbReference type="ARBA" id="ARBA00023146"/>
    </source>
</evidence>
<dbReference type="Gene3D" id="3.30.930.10">
    <property type="entry name" value="Bira Bifunctional Protein, Domain 2"/>
    <property type="match status" value="1"/>
</dbReference>
<dbReference type="EMBL" id="PCWA01000065">
    <property type="protein sequence ID" value="PIQ89174.1"/>
    <property type="molecule type" value="Genomic_DNA"/>
</dbReference>
<evidence type="ECO:0000256" key="3">
    <source>
        <dbReference type="ARBA" id="ARBA00022490"/>
    </source>
</evidence>
<dbReference type="GO" id="GO:0003723">
    <property type="term" value="F:RNA binding"/>
    <property type="evidence" value="ECO:0007669"/>
    <property type="project" value="InterPro"/>
</dbReference>
<dbReference type="GO" id="GO:0004826">
    <property type="term" value="F:phenylalanine-tRNA ligase activity"/>
    <property type="evidence" value="ECO:0007669"/>
    <property type="project" value="UniProtKB-UniRule"/>
</dbReference>
<comment type="cofactor">
    <cofactor evidence="12">
        <name>Mg(2+)</name>
        <dbReference type="ChEBI" id="CHEBI:18420"/>
    </cofactor>
    <text evidence="12">Binds 2 magnesium ions per tetramer.</text>
</comment>
<name>A0A2H0LZT4_9BACT</name>
<dbReference type="SUPFAM" id="SSF46955">
    <property type="entry name" value="Putative DNA-binding domain"/>
    <property type="match status" value="2"/>
</dbReference>
<evidence type="ECO:0000259" key="13">
    <source>
        <dbReference type="PROSITE" id="PS51447"/>
    </source>
</evidence>
<keyword evidence="3 12" id="KW-0963">Cytoplasm</keyword>
<dbReference type="SMART" id="SM00896">
    <property type="entry name" value="FDX-ACB"/>
    <property type="match status" value="1"/>
</dbReference>
<dbReference type="HAMAP" id="MF_00283">
    <property type="entry name" value="Phe_tRNA_synth_beta1"/>
    <property type="match status" value="1"/>
</dbReference>
<dbReference type="SUPFAM" id="SSF54991">
    <property type="entry name" value="Anticodon-binding domain of PheRS"/>
    <property type="match status" value="1"/>
</dbReference>
<feature type="domain" description="B5" evidence="14">
    <location>
        <begin position="294"/>
        <end position="379"/>
    </location>
</feature>
<protein>
    <recommendedName>
        <fullName evidence="12">Phenylalanine--tRNA ligase beta subunit</fullName>
        <ecNumber evidence="12">6.1.1.20</ecNumber>
    </recommendedName>
    <alternativeName>
        <fullName evidence="12">Phenylalanyl-tRNA synthetase beta subunit</fullName>
        <shortName evidence="12">PheRS</shortName>
    </alternativeName>
</protein>
<dbReference type="Proteomes" id="UP000229641">
    <property type="component" value="Unassembled WGS sequence"/>
</dbReference>
<comment type="subunit">
    <text evidence="2 12">Tetramer of two alpha and two beta subunits.</text>
</comment>
<keyword evidence="8 12" id="KW-0460">Magnesium</keyword>
<keyword evidence="5 12" id="KW-0479">Metal-binding</keyword>
<organism evidence="15 16">
    <name type="scientific">Candidatus Ghiorseimicrobium undicola</name>
    <dbReference type="NCBI Taxonomy" id="1974746"/>
    <lineage>
        <taxon>Bacteria</taxon>
        <taxon>Pseudomonadati</taxon>
        <taxon>Candidatus Omnitrophota</taxon>
        <taxon>Candidatus Ghiorseimicrobium</taxon>
    </lineage>
</organism>
<feature type="binding site" evidence="12">
    <location>
        <position position="367"/>
    </location>
    <ligand>
        <name>Mg(2+)</name>
        <dbReference type="ChEBI" id="CHEBI:18420"/>
        <note>shared with alpha subunit</note>
    </ligand>
</feature>
<evidence type="ECO:0000256" key="1">
    <source>
        <dbReference type="ARBA" id="ARBA00008653"/>
    </source>
</evidence>
<accession>A0A2H0LZT4</accession>
<feature type="domain" description="FDX-ACB" evidence="13">
    <location>
        <begin position="614"/>
        <end position="707"/>
    </location>
</feature>
<dbReference type="SMART" id="SM00874">
    <property type="entry name" value="B5"/>
    <property type="match status" value="1"/>
</dbReference>